<comment type="caution">
    <text evidence="1">The sequence shown here is derived from an EMBL/GenBank/DDBJ whole genome shotgun (WGS) entry which is preliminary data.</text>
</comment>
<evidence type="ECO:0000313" key="1">
    <source>
        <dbReference type="EMBL" id="EFY07560.1"/>
    </source>
</evidence>
<gene>
    <name evidence="1" type="ORF">HMPREF9444_00607</name>
</gene>
<dbReference type="OrthoDB" id="10018548at2"/>
<keyword evidence="2" id="KW-1185">Reference proteome</keyword>
<dbReference type="Proteomes" id="UP000018458">
    <property type="component" value="Unassembled WGS sequence"/>
</dbReference>
<dbReference type="EMBL" id="AEVO01000028">
    <property type="protein sequence ID" value="EFY07560.1"/>
    <property type="molecule type" value="Genomic_DNA"/>
</dbReference>
<dbReference type="RefSeq" id="WP_009142824.1">
    <property type="nucleotide sequence ID" value="NZ_GL830966.1"/>
</dbReference>
<proteinExistence type="predicted"/>
<reference evidence="1 2" key="1">
    <citation type="submission" date="2011-01" db="EMBL/GenBank/DDBJ databases">
        <authorList>
            <person name="Weinstock G."/>
            <person name="Sodergren E."/>
            <person name="Clifton S."/>
            <person name="Fulton L."/>
            <person name="Fulton B."/>
            <person name="Courtney L."/>
            <person name="Fronick C."/>
            <person name="Harrison M."/>
            <person name="Strong C."/>
            <person name="Farmer C."/>
            <person name="Delahaunty K."/>
            <person name="Markovic C."/>
            <person name="Hall O."/>
            <person name="Minx P."/>
            <person name="Tomlinson C."/>
            <person name="Mitreva M."/>
            <person name="Hou S."/>
            <person name="Chen J."/>
            <person name="Wollam A."/>
            <person name="Pepin K.H."/>
            <person name="Johnson M."/>
            <person name="Bhonagiri V."/>
            <person name="Zhang X."/>
            <person name="Suruliraj S."/>
            <person name="Warren W."/>
            <person name="Chinwalla A."/>
            <person name="Mardis E.R."/>
            <person name="Wilson R.K."/>
        </authorList>
    </citation>
    <scope>NUCLEOTIDE SEQUENCE [LARGE SCALE GENOMIC DNA]</scope>
    <source>
        <strain evidence="2">DSM 22608 / JCM 16073 / KCTC 15190 / YIT 12066</strain>
    </source>
</reference>
<organism evidence="1 2">
    <name type="scientific">Succinatimonas hippei (strain DSM 22608 / JCM 16073 / KCTC 15190 / YIT 12066)</name>
    <dbReference type="NCBI Taxonomy" id="762983"/>
    <lineage>
        <taxon>Bacteria</taxon>
        <taxon>Pseudomonadati</taxon>
        <taxon>Pseudomonadota</taxon>
        <taxon>Gammaproteobacteria</taxon>
        <taxon>Aeromonadales</taxon>
        <taxon>Succinivibrionaceae</taxon>
        <taxon>Succinatimonas</taxon>
    </lineage>
</organism>
<dbReference type="AlphaFoldDB" id="E8LIT6"/>
<sequence length="147" mass="16817">MQARDAIELICKEAGWSFNQKDLALDKSKIDIAFDNYTFSLYALNSNVLLMRAVLFTLPQNDDDAFEIAKKGATMTAAIWQDHKVNFTLEDKDLCLELDVDVSLIDKNTLLSLCQNFLDDCDFFVEHLYSNESSERVEAFNFWGVNP</sequence>
<evidence type="ECO:0008006" key="3">
    <source>
        <dbReference type="Google" id="ProtNLM"/>
    </source>
</evidence>
<dbReference type="HOGENOM" id="CLU_1767076_0_0_6"/>
<protein>
    <recommendedName>
        <fullName evidence="3">Type III secretion chaperone, CesT family</fullName>
    </recommendedName>
</protein>
<dbReference type="STRING" id="762983.HMPREF9444_00607"/>
<name>E8LIT6_SUCHY</name>
<evidence type="ECO:0000313" key="2">
    <source>
        <dbReference type="Proteomes" id="UP000018458"/>
    </source>
</evidence>
<accession>E8LIT6</accession>